<proteinExistence type="predicted"/>
<evidence type="ECO:0000313" key="2">
    <source>
        <dbReference type="EMBL" id="VFK00414.1"/>
    </source>
</evidence>
<sequence>MSKKVQQNPRKTNGDHGNTARVMVYIDGYNLYYGIRAAYGGRYKWLDLESLARDFLRPGMMLASVKYFTAITKDTSDSHRRQAVYLKALVAYCGRLEIIHGRFLSKTKRCRACGAQYPSYEEKKTDVNIACHILNDAHRDRFDIAYLISGDSDLVPPLTIIGQYHPEKKTIVAHPPRRKSEELCRAASGWFSIGEQKLKRNQLPERIRTKSGGRIIRPDAWVSPASET</sequence>
<feature type="domain" description="NYN" evidence="1">
    <location>
        <begin position="21"/>
        <end position="189"/>
    </location>
</feature>
<organism evidence="2">
    <name type="scientific">Candidatus Kentrum sp. LFY</name>
    <dbReference type="NCBI Taxonomy" id="2126342"/>
    <lineage>
        <taxon>Bacteria</taxon>
        <taxon>Pseudomonadati</taxon>
        <taxon>Pseudomonadota</taxon>
        <taxon>Gammaproteobacteria</taxon>
        <taxon>Candidatus Kentrum</taxon>
    </lineage>
</organism>
<accession>A0A450V6J0</accession>
<dbReference type="EMBL" id="CAADFH010000116">
    <property type="protein sequence ID" value="VFK00414.1"/>
    <property type="molecule type" value="Genomic_DNA"/>
</dbReference>
<dbReference type="PANTHER" id="PTHR35458">
    <property type="entry name" value="SLR0755 PROTEIN"/>
    <property type="match status" value="1"/>
</dbReference>
<dbReference type="InterPro" id="IPR047140">
    <property type="entry name" value="LabA"/>
</dbReference>
<dbReference type="PANTHER" id="PTHR35458:SF8">
    <property type="entry name" value="SLR0650 PROTEIN"/>
    <property type="match status" value="1"/>
</dbReference>
<evidence type="ECO:0000259" key="1">
    <source>
        <dbReference type="Pfam" id="PF01936"/>
    </source>
</evidence>
<dbReference type="Pfam" id="PF01936">
    <property type="entry name" value="NYN"/>
    <property type="match status" value="1"/>
</dbReference>
<dbReference type="CDD" id="cd18722">
    <property type="entry name" value="PIN_NicB-like"/>
    <property type="match status" value="1"/>
</dbReference>
<name>A0A450V6J0_9GAMM</name>
<dbReference type="AlphaFoldDB" id="A0A450V6J0"/>
<protein>
    <submittedName>
        <fullName evidence="2">Uncharacterized conserved protein, LabA/DUF88 family</fullName>
    </submittedName>
</protein>
<reference evidence="2" key="1">
    <citation type="submission" date="2019-02" db="EMBL/GenBank/DDBJ databases">
        <authorList>
            <person name="Gruber-Vodicka R. H."/>
            <person name="Seah K. B. B."/>
        </authorList>
    </citation>
    <scope>NUCLEOTIDE SEQUENCE</scope>
    <source>
        <strain evidence="2">BECK_M6</strain>
    </source>
</reference>
<dbReference type="GO" id="GO:0004540">
    <property type="term" value="F:RNA nuclease activity"/>
    <property type="evidence" value="ECO:0007669"/>
    <property type="project" value="InterPro"/>
</dbReference>
<dbReference type="InterPro" id="IPR021139">
    <property type="entry name" value="NYN"/>
</dbReference>
<dbReference type="Gene3D" id="3.40.50.1010">
    <property type="entry name" value="5'-nuclease"/>
    <property type="match status" value="1"/>
</dbReference>
<gene>
    <name evidence="2" type="ORF">BECKLFY1418A_GA0070994_11168</name>
</gene>